<name>A0A183D5T7_9BILA</name>
<protein>
    <submittedName>
        <fullName evidence="4">GCP_C_terminal domain-containing protein</fullName>
    </submittedName>
</protein>
<evidence type="ECO:0000313" key="2">
    <source>
        <dbReference type="EMBL" id="VDK42387.1"/>
    </source>
</evidence>
<dbReference type="WBParaSite" id="GPUH_0000408501-mRNA-1">
    <property type="protein sequence ID" value="GPUH_0000408501-mRNA-1"/>
    <property type="gene ID" value="GPUH_0000408501"/>
</dbReference>
<dbReference type="EMBL" id="UYRT01007417">
    <property type="protein sequence ID" value="VDK42387.1"/>
    <property type="molecule type" value="Genomic_DNA"/>
</dbReference>
<evidence type="ECO:0000256" key="1">
    <source>
        <dbReference type="SAM" id="MobiDB-lite"/>
    </source>
</evidence>
<dbReference type="Proteomes" id="UP000271098">
    <property type="component" value="Unassembled WGS sequence"/>
</dbReference>
<dbReference type="AlphaFoldDB" id="A0A183D5T7"/>
<evidence type="ECO:0000313" key="3">
    <source>
        <dbReference type="Proteomes" id="UP000271098"/>
    </source>
</evidence>
<feature type="region of interest" description="Disordered" evidence="1">
    <location>
        <begin position="48"/>
        <end position="122"/>
    </location>
</feature>
<proteinExistence type="predicted"/>
<gene>
    <name evidence="2" type="ORF">GPUH_LOCUS4078</name>
</gene>
<organism evidence="4">
    <name type="scientific">Gongylonema pulchrum</name>
    <dbReference type="NCBI Taxonomy" id="637853"/>
    <lineage>
        <taxon>Eukaryota</taxon>
        <taxon>Metazoa</taxon>
        <taxon>Ecdysozoa</taxon>
        <taxon>Nematoda</taxon>
        <taxon>Chromadorea</taxon>
        <taxon>Rhabditida</taxon>
        <taxon>Spirurina</taxon>
        <taxon>Spiruromorpha</taxon>
        <taxon>Spiruroidea</taxon>
        <taxon>Gongylonematidae</taxon>
        <taxon>Gongylonema</taxon>
    </lineage>
</organism>
<feature type="compositionally biased region" description="Polar residues" evidence="1">
    <location>
        <begin position="108"/>
        <end position="122"/>
    </location>
</feature>
<sequence length="122" mass="13657">MMTRFMEQQIGHFDRKIDSLQIHVRTLFDYASFIELFVDDSLYAQRGTGLRKPEKGQDEVEGSVSAEKYPNSETDQVLEESGAPTYGNEKATKASISKAASRNVASEELQQAKSTETGDFQI</sequence>
<accession>A0A183D5T7</accession>
<reference evidence="2 3" key="2">
    <citation type="submission" date="2018-11" db="EMBL/GenBank/DDBJ databases">
        <authorList>
            <consortium name="Pathogen Informatics"/>
        </authorList>
    </citation>
    <scope>NUCLEOTIDE SEQUENCE [LARGE SCALE GENOMIC DNA]</scope>
</reference>
<reference evidence="4" key="1">
    <citation type="submission" date="2016-06" db="UniProtKB">
        <authorList>
            <consortium name="WormBaseParasite"/>
        </authorList>
    </citation>
    <scope>IDENTIFICATION</scope>
</reference>
<evidence type="ECO:0000313" key="4">
    <source>
        <dbReference type="WBParaSite" id="GPUH_0000408501-mRNA-1"/>
    </source>
</evidence>
<keyword evidence="3" id="KW-1185">Reference proteome</keyword>